<proteinExistence type="predicted"/>
<dbReference type="EMBL" id="NUAN01000048">
    <property type="protein sequence ID" value="PEO00015.1"/>
    <property type="molecule type" value="Genomic_DNA"/>
</dbReference>
<keyword evidence="1" id="KW-0472">Membrane</keyword>
<reference evidence="2 3" key="1">
    <citation type="submission" date="2017-09" db="EMBL/GenBank/DDBJ databases">
        <title>Large-scale bioinformatics analysis of Bacillus genomes uncovers conserved roles of natural products in bacterial physiology.</title>
        <authorList>
            <consortium name="Agbiome Team Llc"/>
            <person name="Bleich R.M."/>
            <person name="Kirk G.J."/>
            <person name="Santa Maria K.C."/>
            <person name="Allen S.E."/>
            <person name="Farag S."/>
            <person name="Shank E.A."/>
            <person name="Bowers A."/>
        </authorList>
    </citation>
    <scope>NUCLEOTIDE SEQUENCE [LARGE SCALE GENOMIC DNA]</scope>
    <source>
        <strain evidence="2 3">AFS027647</strain>
    </source>
</reference>
<comment type="caution">
    <text evidence="2">The sequence shown here is derived from an EMBL/GenBank/DDBJ whole genome shotgun (WGS) entry which is preliminary data.</text>
</comment>
<evidence type="ECO:0000256" key="1">
    <source>
        <dbReference type="SAM" id="Phobius"/>
    </source>
</evidence>
<sequence>MILKDLEFLKYTYQNRSVVFNFRVALETHNRFRTPIMLFIFLYIPILAWVAEFPFFTELAEKLYKILHALSVFFSKILAVPHRYQLKKLIVPQNEKNELNSHGHL</sequence>
<dbReference type="Proteomes" id="UP000220691">
    <property type="component" value="Unassembled WGS sequence"/>
</dbReference>
<evidence type="ECO:0000313" key="2">
    <source>
        <dbReference type="EMBL" id="PEO00015.1"/>
    </source>
</evidence>
<protein>
    <submittedName>
        <fullName evidence="2">Uncharacterized protein</fullName>
    </submittedName>
</protein>
<organism evidence="2 3">
    <name type="scientific">Bacillus cereus</name>
    <dbReference type="NCBI Taxonomy" id="1396"/>
    <lineage>
        <taxon>Bacteria</taxon>
        <taxon>Bacillati</taxon>
        <taxon>Bacillota</taxon>
        <taxon>Bacilli</taxon>
        <taxon>Bacillales</taxon>
        <taxon>Bacillaceae</taxon>
        <taxon>Bacillus</taxon>
        <taxon>Bacillus cereus group</taxon>
    </lineage>
</organism>
<keyword evidence="1" id="KW-1133">Transmembrane helix</keyword>
<name>A0A9X6YN04_BACCE</name>
<feature type="transmembrane region" description="Helical" evidence="1">
    <location>
        <begin position="36"/>
        <end position="57"/>
    </location>
</feature>
<accession>A0A9X6YN04</accession>
<gene>
    <name evidence="2" type="ORF">CN553_08220</name>
</gene>
<evidence type="ECO:0000313" key="3">
    <source>
        <dbReference type="Proteomes" id="UP000220691"/>
    </source>
</evidence>
<dbReference type="AlphaFoldDB" id="A0A9X6YN04"/>
<keyword evidence="1" id="KW-0812">Transmembrane</keyword>